<accession>X1EJ12</accession>
<name>X1EJ12_9ZZZZ</name>
<proteinExistence type="predicted"/>
<protein>
    <submittedName>
        <fullName evidence="1">Uncharacterized protein</fullName>
    </submittedName>
</protein>
<organism evidence="1">
    <name type="scientific">marine sediment metagenome</name>
    <dbReference type="NCBI Taxonomy" id="412755"/>
    <lineage>
        <taxon>unclassified sequences</taxon>
        <taxon>metagenomes</taxon>
        <taxon>ecological metagenomes</taxon>
    </lineage>
</organism>
<comment type="caution">
    <text evidence="1">The sequence shown here is derived from an EMBL/GenBank/DDBJ whole genome shotgun (WGS) entry which is preliminary data.</text>
</comment>
<evidence type="ECO:0000313" key="1">
    <source>
        <dbReference type="EMBL" id="GAH33316.1"/>
    </source>
</evidence>
<feature type="non-terminal residue" evidence="1">
    <location>
        <position position="1"/>
    </location>
</feature>
<gene>
    <name evidence="1" type="ORF">S03H2_22018</name>
</gene>
<reference evidence="1" key="1">
    <citation type="journal article" date="2014" name="Front. Microbiol.">
        <title>High frequency of phylogenetically diverse reductive dehalogenase-homologous genes in deep subseafloor sedimentary metagenomes.</title>
        <authorList>
            <person name="Kawai M."/>
            <person name="Futagami T."/>
            <person name="Toyoda A."/>
            <person name="Takaki Y."/>
            <person name="Nishi S."/>
            <person name="Hori S."/>
            <person name="Arai W."/>
            <person name="Tsubouchi T."/>
            <person name="Morono Y."/>
            <person name="Uchiyama I."/>
            <person name="Ito T."/>
            <person name="Fujiyama A."/>
            <person name="Inagaki F."/>
            <person name="Takami H."/>
        </authorList>
    </citation>
    <scope>NUCLEOTIDE SEQUENCE</scope>
    <source>
        <strain evidence="1">Expedition CK06-06</strain>
    </source>
</reference>
<dbReference type="EMBL" id="BARU01011792">
    <property type="protein sequence ID" value="GAH33316.1"/>
    <property type="molecule type" value="Genomic_DNA"/>
</dbReference>
<sequence>GHGELWTCMLFEGERQPMDDYLSALYQIIEDYHDVRVHRAMNLSVPGFSNAARFLFRKYPEAIESGRLRIYNSQVSDIEFLLSHTAVLLAFPHIPRKAGSHAGEISFGIYCKDEDFAKNLIQWYQTFLVDARFGWIRTESELNATINELEEEMFQDRRE</sequence>
<dbReference type="AlphaFoldDB" id="X1EJ12"/>